<reference evidence="4 5" key="1">
    <citation type="submission" date="2011-02" db="EMBL/GenBank/DDBJ databases">
        <authorList>
            <person name="Weinstock G."/>
            <person name="Sodergren E."/>
            <person name="Clifton S."/>
            <person name="Fulton L."/>
            <person name="Fulton B."/>
            <person name="Courtney L."/>
            <person name="Fronick C."/>
            <person name="Harrison M."/>
            <person name="Strong C."/>
            <person name="Farmer C."/>
            <person name="Delahaunty K."/>
            <person name="Markovic C."/>
            <person name="Hall O."/>
            <person name="Minx P."/>
            <person name="Tomlinson C."/>
            <person name="Mitreva M."/>
            <person name="Hou S."/>
            <person name="Chen J."/>
            <person name="Wollam A."/>
            <person name="Pepin K.H."/>
            <person name="Johnson M."/>
            <person name="Bhonagiri V."/>
            <person name="Zhang X."/>
            <person name="Suruliraj S."/>
            <person name="Warren W."/>
            <person name="Chinwalla A."/>
            <person name="Mardis E.R."/>
            <person name="Wilson R.K."/>
        </authorList>
    </citation>
    <scope>NUCLEOTIDE SEQUENCE [LARGE SCALE GENOMIC DNA]</scope>
    <source>
        <strain evidence="4 5">YIT 11841</strain>
    </source>
</reference>
<keyword evidence="2" id="KW-0472">Membrane</keyword>
<name>F3QRJ9_9BACT</name>
<proteinExistence type="predicted"/>
<dbReference type="GO" id="GO:0016020">
    <property type="term" value="C:membrane"/>
    <property type="evidence" value="ECO:0007669"/>
    <property type="project" value="InterPro"/>
</dbReference>
<evidence type="ECO:0000256" key="1">
    <source>
        <dbReference type="SAM" id="Coils"/>
    </source>
</evidence>
<organism evidence="4 5">
    <name type="scientific">Paraprevotella xylaniphila YIT 11841</name>
    <dbReference type="NCBI Taxonomy" id="762982"/>
    <lineage>
        <taxon>Bacteria</taxon>
        <taxon>Pseudomonadati</taxon>
        <taxon>Bacteroidota</taxon>
        <taxon>Bacteroidia</taxon>
        <taxon>Bacteroidales</taxon>
        <taxon>Prevotellaceae</taxon>
        <taxon>Paraprevotella</taxon>
    </lineage>
</organism>
<keyword evidence="4" id="KW-0418">Kinase</keyword>
<dbReference type="InterPro" id="IPR010559">
    <property type="entry name" value="Sig_transdc_His_kin_internal"/>
</dbReference>
<feature type="transmembrane region" description="Helical" evidence="2">
    <location>
        <begin position="116"/>
        <end position="139"/>
    </location>
</feature>
<feature type="transmembrane region" description="Helical" evidence="2">
    <location>
        <begin position="76"/>
        <end position="96"/>
    </location>
</feature>
<dbReference type="AlphaFoldDB" id="F3QRJ9"/>
<dbReference type="SUPFAM" id="SSF55874">
    <property type="entry name" value="ATPase domain of HSP90 chaperone/DNA topoisomerase II/histidine kinase"/>
    <property type="match status" value="1"/>
</dbReference>
<protein>
    <submittedName>
        <fullName evidence="4">Histidine kinase</fullName>
    </submittedName>
</protein>
<dbReference type="OrthoDB" id="9809908at2"/>
<dbReference type="HOGENOM" id="CLU_020473_1_0_10"/>
<evidence type="ECO:0000313" key="4">
    <source>
        <dbReference type="EMBL" id="EGG56129.1"/>
    </source>
</evidence>
<dbReference type="PANTHER" id="PTHR34220:SF7">
    <property type="entry name" value="SENSOR HISTIDINE KINASE YPDA"/>
    <property type="match status" value="1"/>
</dbReference>
<dbReference type="PANTHER" id="PTHR34220">
    <property type="entry name" value="SENSOR HISTIDINE KINASE YPDA"/>
    <property type="match status" value="1"/>
</dbReference>
<evidence type="ECO:0000259" key="3">
    <source>
        <dbReference type="Pfam" id="PF06580"/>
    </source>
</evidence>
<dbReference type="Pfam" id="PF06580">
    <property type="entry name" value="His_kinase"/>
    <property type="match status" value="1"/>
</dbReference>
<sequence>MKWNINHKYPQELLIHLFVWVFLFGLPPMLIGHTNERLDEEEIFRMMGNPIAMTLVFYINYIWLVPRLVFNKKNKIYVLLNVILCAGMLFFTHFWFRLGNVYFHIPLPPPPNDSLWMWTFLSFRIRDFILFGLIAAVAATIRMSKKWHEAELGRQKAELKRIEAELKNLHNQINPHFLLNTLNNIYALIAFDADKAQQAVQDLSRLLRHLLYDNNQDFIPLDRELEFLKNYVALMKIRLLPNVDLQFHIDIPSENAIRVAPLIFISLFENAFKHGISPVKPSFIHIKIYSSGPDSLSCSIENSYFPKQRNDISGSGIGLEQVQKRLDLIYPGKYEWTKGCDENATVYKSILTIHTTTK</sequence>
<keyword evidence="4" id="KW-0808">Transferase</keyword>
<feature type="transmembrane region" description="Helical" evidence="2">
    <location>
        <begin position="43"/>
        <end position="64"/>
    </location>
</feature>
<evidence type="ECO:0000313" key="5">
    <source>
        <dbReference type="Proteomes" id="UP000005546"/>
    </source>
</evidence>
<feature type="transmembrane region" description="Helical" evidence="2">
    <location>
        <begin position="12"/>
        <end position="31"/>
    </location>
</feature>
<dbReference type="EMBL" id="AFBR01000021">
    <property type="protein sequence ID" value="EGG56129.1"/>
    <property type="molecule type" value="Genomic_DNA"/>
</dbReference>
<gene>
    <name evidence="4" type="ORF">HMPREF9442_00801</name>
</gene>
<keyword evidence="2" id="KW-1133">Transmembrane helix</keyword>
<feature type="domain" description="Signal transduction histidine kinase internal region" evidence="3">
    <location>
        <begin position="164"/>
        <end position="239"/>
    </location>
</feature>
<accession>F3QRJ9</accession>
<evidence type="ECO:0000256" key="2">
    <source>
        <dbReference type="SAM" id="Phobius"/>
    </source>
</evidence>
<dbReference type="GO" id="GO:0000155">
    <property type="term" value="F:phosphorelay sensor kinase activity"/>
    <property type="evidence" value="ECO:0007669"/>
    <property type="project" value="InterPro"/>
</dbReference>
<keyword evidence="5" id="KW-1185">Reference proteome</keyword>
<dbReference type="InterPro" id="IPR036890">
    <property type="entry name" value="HATPase_C_sf"/>
</dbReference>
<dbReference type="eggNOG" id="COG2972">
    <property type="taxonomic scope" value="Bacteria"/>
</dbReference>
<dbReference type="STRING" id="762982.HMPREF9442_00801"/>
<keyword evidence="2" id="KW-0812">Transmembrane</keyword>
<dbReference type="RefSeq" id="WP_008625452.1">
    <property type="nucleotide sequence ID" value="NZ_GL883825.1"/>
</dbReference>
<comment type="caution">
    <text evidence="4">The sequence shown here is derived from an EMBL/GenBank/DDBJ whole genome shotgun (WGS) entry which is preliminary data.</text>
</comment>
<dbReference type="Proteomes" id="UP000005546">
    <property type="component" value="Unassembled WGS sequence"/>
</dbReference>
<keyword evidence="1" id="KW-0175">Coiled coil</keyword>
<dbReference type="InterPro" id="IPR050640">
    <property type="entry name" value="Bact_2-comp_sensor_kinase"/>
</dbReference>
<feature type="coiled-coil region" evidence="1">
    <location>
        <begin position="145"/>
        <end position="172"/>
    </location>
</feature>